<dbReference type="SUPFAM" id="SSF56988">
    <property type="entry name" value="Anthrax protective antigen"/>
    <property type="match status" value="1"/>
</dbReference>
<dbReference type="Pfam" id="PF00849">
    <property type="entry name" value="PseudoU_synth_2"/>
    <property type="match status" value="1"/>
</dbReference>
<dbReference type="Gene3D" id="3.30.2350.10">
    <property type="entry name" value="Pseudouridine synthase"/>
    <property type="match status" value="1"/>
</dbReference>
<keyword evidence="4" id="KW-1185">Reference proteome</keyword>
<evidence type="ECO:0000259" key="2">
    <source>
        <dbReference type="PROSITE" id="PS51820"/>
    </source>
</evidence>
<reference evidence="3" key="1">
    <citation type="journal article" date="2020" name="Fungal Divers.">
        <title>Resolving the Mortierellaceae phylogeny through synthesis of multi-gene phylogenetics and phylogenomics.</title>
        <authorList>
            <person name="Vandepol N."/>
            <person name="Liber J."/>
            <person name="Desiro A."/>
            <person name="Na H."/>
            <person name="Kennedy M."/>
            <person name="Barry K."/>
            <person name="Grigoriev I.V."/>
            <person name="Miller A.N."/>
            <person name="O'Donnell K."/>
            <person name="Stajich J.E."/>
            <person name="Bonito G."/>
        </authorList>
    </citation>
    <scope>NUCLEOTIDE SEQUENCE</scope>
    <source>
        <strain evidence="3">MES-2147</strain>
    </source>
</reference>
<gene>
    <name evidence="3" type="ORF">BGZ65_009949</name>
</gene>
<name>A0A9P6MK31_9FUNG</name>
<sequence>MTPGFGGESIFKNVVHPLQHHPTMQTLLSTANDNILAPIITTTTTTTTAPGNTLVSLSSSGGLQHQQPHLHHDFRPGVVFEYYEGEWDWIPNFDEMRPDYAGIVGNFMIDDTTEQDLFRPRYSHQTARRQFKEPGNFAVRFTTHIDIIQDGVYSFWLSSNDGSVLYVANTLVVENDGIHYATEAEGRILLQVGKHAVMVEFFHKNGKMLEGFRSTGPSLVVSYRAPGPIWSFGLKAGPKKIIKSSNLFYNHGDVRLKNLLREFGVEEYSTTGGSSEPMSPLGGSNANNGIEEQQQLQWRQNNTGGGSVDQQQQQQQQYGRPTRHRIMSGDDMGVIQPSTRELHVQMENAKTTIRDLEQIIRDQAESHKKKMTEFYNVLQDTQSQVDRLIDGLKGARLFETPRTMIPYHYHPSTWRGTVASVYLDAQEEYPCQDAEQDKNGENSSTDELYFFSMALSVKMNSEMMGKKTPEYTSTNVQKLYEDCAILSKVPVEGWPGFEMPTFDENDQHAMMLRIRGPPSFHIWTSIITSRCHHVRSLSLSTASSPKRHVLVVKDLVVSPDESGMRLDRFLRHRLAQDKDTAFINNSLLSKWLRKRQVKLLQQQQQAASHQDQDGTIDRVETIILNATTVTQGSIKTEAGQEDYPEKPRIVHRLDKTTSGLLILARTRKAAQDLTRRFHDDGTIATMNETDDDEEKDSSIRKKV</sequence>
<dbReference type="SUPFAM" id="SSF55120">
    <property type="entry name" value="Pseudouridine synthase"/>
    <property type="match status" value="1"/>
</dbReference>
<dbReference type="PROSITE" id="PS01129">
    <property type="entry name" value="PSI_RLU"/>
    <property type="match status" value="1"/>
</dbReference>
<dbReference type="GO" id="GO:0001522">
    <property type="term" value="P:pseudouridine synthesis"/>
    <property type="evidence" value="ECO:0007669"/>
    <property type="project" value="InterPro"/>
</dbReference>
<evidence type="ECO:0000256" key="1">
    <source>
        <dbReference type="SAM" id="MobiDB-lite"/>
    </source>
</evidence>
<dbReference type="PROSITE" id="PS51820">
    <property type="entry name" value="PA14"/>
    <property type="match status" value="1"/>
</dbReference>
<evidence type="ECO:0000313" key="3">
    <source>
        <dbReference type="EMBL" id="KAG0005877.1"/>
    </source>
</evidence>
<dbReference type="GO" id="GO:0003723">
    <property type="term" value="F:RNA binding"/>
    <property type="evidence" value="ECO:0007669"/>
    <property type="project" value="InterPro"/>
</dbReference>
<organism evidence="3 4">
    <name type="scientific">Modicella reniformis</name>
    <dbReference type="NCBI Taxonomy" id="1440133"/>
    <lineage>
        <taxon>Eukaryota</taxon>
        <taxon>Fungi</taxon>
        <taxon>Fungi incertae sedis</taxon>
        <taxon>Mucoromycota</taxon>
        <taxon>Mortierellomycotina</taxon>
        <taxon>Mortierellomycetes</taxon>
        <taxon>Mortierellales</taxon>
        <taxon>Mortierellaceae</taxon>
        <taxon>Modicella</taxon>
    </lineage>
</organism>
<dbReference type="InterPro" id="IPR011658">
    <property type="entry name" value="PA14_dom"/>
</dbReference>
<feature type="region of interest" description="Disordered" evidence="1">
    <location>
        <begin position="268"/>
        <end position="288"/>
    </location>
</feature>
<accession>A0A9P6MK31</accession>
<feature type="domain" description="PA14" evidence="2">
    <location>
        <begin position="73"/>
        <end position="246"/>
    </location>
</feature>
<dbReference type="InterPro" id="IPR006224">
    <property type="entry name" value="PsdUridine_synth_RluA-like_CS"/>
</dbReference>
<dbReference type="Gene3D" id="3.90.182.10">
    <property type="entry name" value="Toxin - Anthrax Protective Antigen,domain 1"/>
    <property type="match status" value="1"/>
</dbReference>
<dbReference type="GO" id="GO:0009982">
    <property type="term" value="F:pseudouridine synthase activity"/>
    <property type="evidence" value="ECO:0007669"/>
    <property type="project" value="InterPro"/>
</dbReference>
<proteinExistence type="predicted"/>
<dbReference type="Proteomes" id="UP000749646">
    <property type="component" value="Unassembled WGS sequence"/>
</dbReference>
<comment type="caution">
    <text evidence="3">The sequence shown here is derived from an EMBL/GenBank/DDBJ whole genome shotgun (WGS) entry which is preliminary data.</text>
</comment>
<feature type="region of interest" description="Disordered" evidence="1">
    <location>
        <begin position="301"/>
        <end position="329"/>
    </location>
</feature>
<dbReference type="OrthoDB" id="412914at2759"/>
<evidence type="ECO:0000313" key="4">
    <source>
        <dbReference type="Proteomes" id="UP000749646"/>
    </source>
</evidence>
<feature type="region of interest" description="Disordered" evidence="1">
    <location>
        <begin position="684"/>
        <end position="703"/>
    </location>
</feature>
<dbReference type="AlphaFoldDB" id="A0A9P6MK31"/>
<dbReference type="InterPro" id="IPR020103">
    <property type="entry name" value="PsdUridine_synth_cat_dom_sf"/>
</dbReference>
<dbReference type="EMBL" id="JAAAHW010000158">
    <property type="protein sequence ID" value="KAG0005877.1"/>
    <property type="molecule type" value="Genomic_DNA"/>
</dbReference>
<dbReference type="InterPro" id="IPR006145">
    <property type="entry name" value="PsdUridine_synth_RsuA/RluA"/>
</dbReference>
<protein>
    <recommendedName>
        <fullName evidence="2">PA14 domain-containing protein</fullName>
    </recommendedName>
</protein>
<dbReference type="InterPro" id="IPR037524">
    <property type="entry name" value="PA14/GLEYA"/>
</dbReference>
<dbReference type="Pfam" id="PF07691">
    <property type="entry name" value="PA14"/>
    <property type="match status" value="1"/>
</dbReference>